<reference evidence="1 2" key="1">
    <citation type="submission" date="2020-03" db="EMBL/GenBank/DDBJ databases">
        <title>Roseomonas selenitidurans sp. nov. isolated from urban soil.</title>
        <authorList>
            <person name="Liu H."/>
        </authorList>
    </citation>
    <scope>NUCLEOTIDE SEQUENCE [LARGE SCALE GENOMIC DNA]</scope>
    <source>
        <strain evidence="1 2">BU-1</strain>
    </source>
</reference>
<evidence type="ECO:0000313" key="1">
    <source>
        <dbReference type="EMBL" id="NKC33551.1"/>
    </source>
</evidence>
<sequence length="54" mass="5338">MSAFPSRLPPALLVRSAAEARAAHALAGGAGLLLLSPPGAAGLHGPAWWRALAA</sequence>
<accession>A0ABX1E938</accession>
<name>A0ABX1E938_9PROT</name>
<feature type="non-terminal residue" evidence="1">
    <location>
        <position position="54"/>
    </location>
</feature>
<gene>
    <name evidence="1" type="ORF">HEQ75_21995</name>
</gene>
<organism evidence="1 2">
    <name type="scientific">Falsiroseomonas selenitidurans</name>
    <dbReference type="NCBI Taxonomy" id="2716335"/>
    <lineage>
        <taxon>Bacteria</taxon>
        <taxon>Pseudomonadati</taxon>
        <taxon>Pseudomonadota</taxon>
        <taxon>Alphaproteobacteria</taxon>
        <taxon>Acetobacterales</taxon>
        <taxon>Roseomonadaceae</taxon>
        <taxon>Falsiroseomonas</taxon>
    </lineage>
</organism>
<keyword evidence="2" id="KW-1185">Reference proteome</keyword>
<proteinExistence type="predicted"/>
<evidence type="ECO:0000313" key="2">
    <source>
        <dbReference type="Proteomes" id="UP000787635"/>
    </source>
</evidence>
<protein>
    <submittedName>
        <fullName evidence="1">Uncharacterized protein</fullName>
    </submittedName>
</protein>
<comment type="caution">
    <text evidence="1">The sequence shown here is derived from an EMBL/GenBank/DDBJ whole genome shotgun (WGS) entry which is preliminary data.</text>
</comment>
<dbReference type="EMBL" id="JAAVNE010000048">
    <property type="protein sequence ID" value="NKC33551.1"/>
    <property type="molecule type" value="Genomic_DNA"/>
</dbReference>
<dbReference type="Proteomes" id="UP000787635">
    <property type="component" value="Unassembled WGS sequence"/>
</dbReference>